<sequence length="81" mass="8963">MADKYPNQHSFIKEIVQENGVNLAEITTNPEVAEEKATTIGLKTICELSRIKKAQNTMENGLTISLLGIPIALNVAWHLVF</sequence>
<proteinExistence type="predicted"/>
<dbReference type="EMBL" id="AP024819">
    <property type="protein sequence ID" value="BCZ19428.1"/>
    <property type="molecule type" value="Genomic_DNA"/>
</dbReference>
<keyword evidence="1" id="KW-1133">Transmembrane helix</keyword>
<dbReference type="RefSeq" id="WP_221271234.1">
    <property type="nucleotide sequence ID" value="NZ_AP024819.1"/>
</dbReference>
<keyword evidence="3" id="KW-1185">Reference proteome</keyword>
<evidence type="ECO:0000313" key="3">
    <source>
        <dbReference type="Proteomes" id="UP000826146"/>
    </source>
</evidence>
<reference evidence="2 3" key="1">
    <citation type="submission" date="2021-07" db="EMBL/GenBank/DDBJ databases">
        <title>Novel Helicobacter sp. Isolated from a cat.</title>
        <authorList>
            <person name="Rimbara E."/>
            <person name="Suzuki M."/>
        </authorList>
    </citation>
    <scope>NUCLEOTIDE SEQUENCE [LARGE SCALE GENOMIC DNA]</scope>
    <source>
        <strain evidence="3">NHP19-012</strain>
    </source>
</reference>
<evidence type="ECO:0000256" key="1">
    <source>
        <dbReference type="SAM" id="Phobius"/>
    </source>
</evidence>
<keyword evidence="1" id="KW-0472">Membrane</keyword>
<keyword evidence="1" id="KW-0812">Transmembrane</keyword>
<protein>
    <submittedName>
        <fullName evidence="2">Uncharacterized protein</fullName>
    </submittedName>
</protein>
<accession>A0ABM7SF31</accession>
<evidence type="ECO:0000313" key="2">
    <source>
        <dbReference type="EMBL" id="BCZ19428.1"/>
    </source>
</evidence>
<dbReference type="Proteomes" id="UP000826146">
    <property type="component" value="Chromosome"/>
</dbReference>
<gene>
    <name evidence="2" type="ORF">NHP190012_10700</name>
</gene>
<name>A0ABM7SF31_9HELI</name>
<feature type="transmembrane region" description="Helical" evidence="1">
    <location>
        <begin position="60"/>
        <end position="80"/>
    </location>
</feature>
<organism evidence="2 3">
    <name type="scientific">Helicobacter gastrofelis</name>
    <dbReference type="NCBI Taxonomy" id="2849642"/>
    <lineage>
        <taxon>Bacteria</taxon>
        <taxon>Pseudomonadati</taxon>
        <taxon>Campylobacterota</taxon>
        <taxon>Epsilonproteobacteria</taxon>
        <taxon>Campylobacterales</taxon>
        <taxon>Helicobacteraceae</taxon>
        <taxon>Helicobacter</taxon>
    </lineage>
</organism>